<feature type="domain" description="Disease resistance protein At4g27190-like leucine-rich repeats" evidence="7">
    <location>
        <begin position="805"/>
        <end position="930"/>
    </location>
</feature>
<evidence type="ECO:0000256" key="2">
    <source>
        <dbReference type="ARBA" id="ARBA00022737"/>
    </source>
</evidence>
<comment type="similarity">
    <text evidence="1">Belongs to the disease resistance NB-LRR family.</text>
</comment>
<comment type="caution">
    <text evidence="9">The sequence shown here is derived from an EMBL/GenBank/DDBJ whole genome shotgun (WGS) entry which is preliminary data.</text>
</comment>
<organism evidence="9 10">
    <name type="scientific">Carnegiea gigantea</name>
    <dbReference type="NCBI Taxonomy" id="171969"/>
    <lineage>
        <taxon>Eukaryota</taxon>
        <taxon>Viridiplantae</taxon>
        <taxon>Streptophyta</taxon>
        <taxon>Embryophyta</taxon>
        <taxon>Tracheophyta</taxon>
        <taxon>Spermatophyta</taxon>
        <taxon>Magnoliopsida</taxon>
        <taxon>eudicotyledons</taxon>
        <taxon>Gunneridae</taxon>
        <taxon>Pentapetalae</taxon>
        <taxon>Caryophyllales</taxon>
        <taxon>Cactineae</taxon>
        <taxon>Cactaceae</taxon>
        <taxon>Cactoideae</taxon>
        <taxon>Echinocereeae</taxon>
        <taxon>Carnegiea</taxon>
    </lineage>
</organism>
<dbReference type="FunFam" id="1.10.10.10:FF:000322">
    <property type="entry name" value="Probable disease resistance protein At1g63360"/>
    <property type="match status" value="1"/>
</dbReference>
<dbReference type="Pfam" id="PF00931">
    <property type="entry name" value="NB-ARC"/>
    <property type="match status" value="1"/>
</dbReference>
<evidence type="ECO:0000256" key="1">
    <source>
        <dbReference type="ARBA" id="ARBA00008894"/>
    </source>
</evidence>
<dbReference type="Proteomes" id="UP001153076">
    <property type="component" value="Unassembled WGS sequence"/>
</dbReference>
<dbReference type="InterPro" id="IPR032675">
    <property type="entry name" value="LRR_dom_sf"/>
</dbReference>
<gene>
    <name evidence="9" type="ORF">Cgig2_024447</name>
</gene>
<dbReference type="SUPFAM" id="SSF52540">
    <property type="entry name" value="P-loop containing nucleoside triphosphate hydrolases"/>
    <property type="match status" value="1"/>
</dbReference>
<dbReference type="Pfam" id="PF23247">
    <property type="entry name" value="LRR_RPS2"/>
    <property type="match status" value="1"/>
</dbReference>
<accession>A0A9Q1KIY1</accession>
<reference evidence="9" key="1">
    <citation type="submission" date="2022-04" db="EMBL/GenBank/DDBJ databases">
        <title>Carnegiea gigantea Genome sequencing and assembly v2.</title>
        <authorList>
            <person name="Copetti D."/>
            <person name="Sanderson M.J."/>
            <person name="Burquez A."/>
            <person name="Wojciechowski M.F."/>
        </authorList>
    </citation>
    <scope>NUCLEOTIDE SEQUENCE</scope>
    <source>
        <strain evidence="9">SGP5-SGP5p</strain>
        <tissue evidence="9">Aerial part</tissue>
    </source>
</reference>
<dbReference type="Pfam" id="PF23598">
    <property type="entry name" value="LRR_14"/>
    <property type="match status" value="1"/>
</dbReference>
<dbReference type="AlphaFoldDB" id="A0A9Q1KIY1"/>
<evidence type="ECO:0000256" key="4">
    <source>
        <dbReference type="ARBA" id="ARBA00022840"/>
    </source>
</evidence>
<feature type="region of interest" description="Disordered" evidence="5">
    <location>
        <begin position="431"/>
        <end position="450"/>
    </location>
</feature>
<dbReference type="InterPro" id="IPR057135">
    <property type="entry name" value="At4g27190-like_LRR"/>
</dbReference>
<evidence type="ECO:0000256" key="5">
    <source>
        <dbReference type="SAM" id="MobiDB-lite"/>
    </source>
</evidence>
<protein>
    <recommendedName>
        <fullName evidence="11">NB-ARC domain-containing protein</fullName>
    </recommendedName>
</protein>
<feature type="domain" description="NB-ARC" evidence="6">
    <location>
        <begin position="100"/>
        <end position="248"/>
    </location>
</feature>
<keyword evidence="4" id="KW-0067">ATP-binding</keyword>
<dbReference type="PRINTS" id="PR00364">
    <property type="entry name" value="DISEASERSIST"/>
</dbReference>
<dbReference type="GO" id="GO:0006952">
    <property type="term" value="P:defense response"/>
    <property type="evidence" value="ECO:0007669"/>
    <property type="project" value="UniProtKB-KW"/>
</dbReference>
<dbReference type="Gene3D" id="3.80.10.10">
    <property type="entry name" value="Ribonuclease Inhibitor"/>
    <property type="match status" value="2"/>
</dbReference>
<feature type="domain" description="Disease resistance R13L4/SHOC-2-like LRR" evidence="8">
    <location>
        <begin position="487"/>
        <end position="662"/>
    </location>
</feature>
<keyword evidence="4" id="KW-0547">Nucleotide-binding</keyword>
<dbReference type="SUPFAM" id="SSF52058">
    <property type="entry name" value="L domain-like"/>
    <property type="match status" value="1"/>
</dbReference>
<evidence type="ECO:0000259" key="8">
    <source>
        <dbReference type="Pfam" id="PF23598"/>
    </source>
</evidence>
<dbReference type="PANTHER" id="PTHR33463:SF143">
    <property type="entry name" value="NB-ARC DOMAIN-CONTAINING PROTEIN"/>
    <property type="match status" value="1"/>
</dbReference>
<dbReference type="PANTHER" id="PTHR33463">
    <property type="entry name" value="NB-ARC DOMAIN-CONTAINING PROTEIN-RELATED"/>
    <property type="match status" value="1"/>
</dbReference>
<evidence type="ECO:0000259" key="7">
    <source>
        <dbReference type="Pfam" id="PF23247"/>
    </source>
</evidence>
<dbReference type="GO" id="GO:0043531">
    <property type="term" value="F:ADP binding"/>
    <property type="evidence" value="ECO:0007669"/>
    <property type="project" value="InterPro"/>
</dbReference>
<keyword evidence="2" id="KW-0677">Repeat</keyword>
<dbReference type="InterPro" id="IPR055414">
    <property type="entry name" value="LRR_R13L4/SHOC2-like"/>
</dbReference>
<proteinExistence type="inferred from homology"/>
<dbReference type="OrthoDB" id="1938824at2759"/>
<evidence type="ECO:0000313" key="9">
    <source>
        <dbReference type="EMBL" id="KAJ8445241.1"/>
    </source>
</evidence>
<dbReference type="InterPro" id="IPR050905">
    <property type="entry name" value="Plant_NBS-LRR"/>
</dbReference>
<dbReference type="EMBL" id="JAKOGI010000079">
    <property type="protein sequence ID" value="KAJ8445241.1"/>
    <property type="molecule type" value="Genomic_DNA"/>
</dbReference>
<dbReference type="InterPro" id="IPR027417">
    <property type="entry name" value="P-loop_NTPase"/>
</dbReference>
<dbReference type="Gene3D" id="1.10.8.430">
    <property type="entry name" value="Helical domain of apoptotic protease-activating factors"/>
    <property type="match status" value="1"/>
</dbReference>
<evidence type="ECO:0000259" key="6">
    <source>
        <dbReference type="Pfam" id="PF00931"/>
    </source>
</evidence>
<evidence type="ECO:0008006" key="11">
    <source>
        <dbReference type="Google" id="ProtNLM"/>
    </source>
</evidence>
<dbReference type="Gene3D" id="3.40.50.300">
    <property type="entry name" value="P-loop containing nucleotide triphosphate hydrolases"/>
    <property type="match status" value="1"/>
</dbReference>
<dbReference type="InterPro" id="IPR042197">
    <property type="entry name" value="Apaf_helical"/>
</dbReference>
<keyword evidence="3" id="KW-0611">Plant defense</keyword>
<evidence type="ECO:0000313" key="10">
    <source>
        <dbReference type="Proteomes" id="UP001153076"/>
    </source>
</evidence>
<name>A0A9Q1KIY1_9CARY</name>
<dbReference type="InterPro" id="IPR002182">
    <property type="entry name" value="NB-ARC"/>
</dbReference>
<dbReference type="GO" id="GO:0005524">
    <property type="term" value="F:ATP binding"/>
    <property type="evidence" value="ECO:0007669"/>
    <property type="project" value="UniProtKB-KW"/>
</dbReference>
<sequence length="1195" mass="135229">MQISHGLQAGLESSLESNISVPVSISGPSLEASHEMSANPEMTATMSAQMHTFIQSEVICEPPFQEEVRQRNKILLPPNVDTHRPIRCTVEMIFKAFGDAQSGSICLHGRGGSGKTTVLKTLFHHPASYIFDRVIFVTIPRLAHRRKMQNEIIQQLSLNILDSYSEDKMAALIREALTRMKVLLLLDDVWEIINLYEIGIPNPGPNNSCWLVLASRSLDVCRAMSDREMEMEVLSKAEAWGLLCNIVGNVVHSPQIEPYAQAIADQCHGLPLIISAVASALKLKDSVVEWKFALWSFQNPNVHHIGNLHYLSPQIKYCYDKLKGRDVKACFLYCALFPRDKEIDICILVDCIIAEGLLGGRTIAAYKRGHDIVGQLVGASLLEATENGAKVIMHNEIRDSALAILSSDIEGYQVLTRYYLRPSAVLESKRDEVQSMKEGSTTGTLVGRPDRSNMLSPNIHKYLTRAGAYLKEPPTLEEWTQAEMIFLMDNAVTSLPSKPSCPNLQALFLQRNSCLRVIPASFFDGMCALRILNLSKTRIKSLPESFSKIKNLEVLALRDCERLLMLPPSIGHLKALEVLDLEGTELIDLPDSVGELASLKHLRVSFYGSVNHSKCRDLPTKLIPDKTISILDLRELGLFVYPGDQRWTSCASHMVEEISNLKLFSLYFHFPEVDHLELFLNRNRSWINGDLTMFNFIVGPDFKHVVSQVSYDAEMMHSGEERCMRFVNGEDMPFALLVVLSRITSFYLDHHLNVCSLSDFGIEIMHFLKVCILRDCPKLLAIVDKGCATVVLPFLEYLSINYLWNLERIWVNRLEMGSLANLRHLSLHACPRLGYVFTCNMLDILFNLEELVIKDCASLEYIVIEDGRASNKSLDTLHVSRTSAMAKVPVLQSLKVLKLHYLPELSAIWKGPWPRLEYVSFYNCPKLKNLNLLANDAMDIKEIAADKVWWDSLDWDDLILSRRLQELVTQIDVDDLNQQCTVSFEVGDWKIVCILQIQLVTDQLEKFVWGVDKERSKKVKTKKPLPRQQVASALDKRWAVVDYHVTFKGKLENGTAVAMENDYTGSFCMHFCGNIDQLLFNLDLETGELSWPMAALGLEYIRIWMQYGLLKGLFWLKLFPVGRQLNSRIQDDGSLAIGVWELRKHGAVVKLVEPKLCKFLKIRCYASLVLHSIVSHYSQIADQAVRCNACALRRS</sequence>
<keyword evidence="10" id="KW-1185">Reference proteome</keyword>
<evidence type="ECO:0000256" key="3">
    <source>
        <dbReference type="ARBA" id="ARBA00022821"/>
    </source>
</evidence>